<keyword evidence="9" id="KW-0812">Transmembrane</keyword>
<keyword evidence="3" id="KW-0677">Repeat</keyword>
<dbReference type="Proteomes" id="UP000277928">
    <property type="component" value="Unassembled WGS sequence"/>
</dbReference>
<dbReference type="SUPFAM" id="SSF47762">
    <property type="entry name" value="PAH2 domain"/>
    <property type="match status" value="3"/>
</dbReference>
<dbReference type="InterPro" id="IPR013194">
    <property type="entry name" value="HDAC_interact_dom"/>
</dbReference>
<dbReference type="SMART" id="SM00761">
    <property type="entry name" value="HDAC_interact"/>
    <property type="match status" value="1"/>
</dbReference>
<dbReference type="InterPro" id="IPR003822">
    <property type="entry name" value="PAH"/>
</dbReference>
<feature type="non-terminal residue" evidence="11">
    <location>
        <position position="1141"/>
    </location>
</feature>
<evidence type="ECO:0000256" key="7">
    <source>
        <dbReference type="PROSITE-ProRule" id="PRU00810"/>
    </source>
</evidence>
<keyword evidence="2" id="KW-0678">Repressor</keyword>
<dbReference type="PROSITE" id="PS51477">
    <property type="entry name" value="PAH"/>
    <property type="match status" value="2"/>
</dbReference>
<protein>
    <recommendedName>
        <fullName evidence="10">Histone deacetylase interacting domain-containing protein</fullName>
    </recommendedName>
</protein>
<evidence type="ECO:0000256" key="5">
    <source>
        <dbReference type="ARBA" id="ARBA00023163"/>
    </source>
</evidence>
<feature type="domain" description="Histone deacetylase interacting" evidence="10">
    <location>
        <begin position="571"/>
        <end position="672"/>
    </location>
</feature>
<dbReference type="GO" id="GO:0000122">
    <property type="term" value="P:negative regulation of transcription by RNA polymerase II"/>
    <property type="evidence" value="ECO:0007669"/>
    <property type="project" value="TreeGrafter"/>
</dbReference>
<keyword evidence="5" id="KW-0804">Transcription</keyword>
<dbReference type="InterPro" id="IPR031693">
    <property type="entry name" value="Sin3_C"/>
</dbReference>
<evidence type="ECO:0000259" key="10">
    <source>
        <dbReference type="SMART" id="SM00761"/>
    </source>
</evidence>
<dbReference type="FunFam" id="1.20.1160.11:FF:000001">
    <property type="entry name" value="Paired amphipathic helix protein Sin3"/>
    <property type="match status" value="1"/>
</dbReference>
<dbReference type="Pfam" id="PF08295">
    <property type="entry name" value="Sin3_corepress"/>
    <property type="match status" value="1"/>
</dbReference>
<feature type="transmembrane region" description="Helical" evidence="9">
    <location>
        <begin position="168"/>
        <end position="188"/>
    </location>
</feature>
<organism evidence="11 12">
    <name type="scientific">Litomosoides sigmodontis</name>
    <name type="common">Filarial nematode worm</name>
    <dbReference type="NCBI Taxonomy" id="42156"/>
    <lineage>
        <taxon>Eukaryota</taxon>
        <taxon>Metazoa</taxon>
        <taxon>Ecdysozoa</taxon>
        <taxon>Nematoda</taxon>
        <taxon>Chromadorea</taxon>
        <taxon>Rhabditida</taxon>
        <taxon>Spirurina</taxon>
        <taxon>Spiruromorpha</taxon>
        <taxon>Filarioidea</taxon>
        <taxon>Onchocercidae</taxon>
        <taxon>Litomosoides</taxon>
    </lineage>
</organism>
<evidence type="ECO:0000256" key="8">
    <source>
        <dbReference type="SAM" id="MobiDB-lite"/>
    </source>
</evidence>
<comment type="subcellular location">
    <subcellularLocation>
        <location evidence="1 7">Nucleus</location>
    </subcellularLocation>
</comment>
<dbReference type="Pfam" id="PF02671">
    <property type="entry name" value="PAH"/>
    <property type="match status" value="1"/>
</dbReference>
<dbReference type="PANTHER" id="PTHR12346:SF0">
    <property type="entry name" value="SIN3A, ISOFORM G"/>
    <property type="match status" value="1"/>
</dbReference>
<dbReference type="STRING" id="42156.A0A3P6SV76"/>
<keyword evidence="12" id="KW-1185">Reference proteome</keyword>
<proteinExistence type="predicted"/>
<dbReference type="FunFam" id="1.20.1160.11:FF:000002">
    <property type="entry name" value="Paired amphipathic helix protein SIN3"/>
    <property type="match status" value="1"/>
</dbReference>
<accession>A0A3P6SV76</accession>
<feature type="region of interest" description="Disordered" evidence="8">
    <location>
        <begin position="228"/>
        <end position="247"/>
    </location>
</feature>
<evidence type="ECO:0000256" key="3">
    <source>
        <dbReference type="ARBA" id="ARBA00022737"/>
    </source>
</evidence>
<dbReference type="InterPro" id="IPR036600">
    <property type="entry name" value="PAH_sf"/>
</dbReference>
<gene>
    <name evidence="11" type="ORF">NLS_LOCUS1546</name>
</gene>
<dbReference type="Gene3D" id="1.20.1160.11">
    <property type="entry name" value="Paired amphipathic helix"/>
    <property type="match status" value="3"/>
</dbReference>
<dbReference type="InterPro" id="IPR039774">
    <property type="entry name" value="Sin3-like"/>
</dbReference>
<evidence type="ECO:0000313" key="11">
    <source>
        <dbReference type="EMBL" id="VDK71765.1"/>
    </source>
</evidence>
<dbReference type="GO" id="GO:0003714">
    <property type="term" value="F:transcription corepressor activity"/>
    <property type="evidence" value="ECO:0007669"/>
    <property type="project" value="InterPro"/>
</dbReference>
<keyword evidence="6 7" id="KW-0539">Nucleus</keyword>
<feature type="region of interest" description="Disordered" evidence="8">
    <location>
        <begin position="33"/>
        <end position="55"/>
    </location>
</feature>
<dbReference type="AlphaFoldDB" id="A0A3P6SV76"/>
<evidence type="ECO:0000256" key="2">
    <source>
        <dbReference type="ARBA" id="ARBA00022491"/>
    </source>
</evidence>
<dbReference type="OrthoDB" id="10265969at2759"/>
<keyword evidence="9" id="KW-1133">Transmembrane helix</keyword>
<evidence type="ECO:0000256" key="9">
    <source>
        <dbReference type="SAM" id="Phobius"/>
    </source>
</evidence>
<reference evidence="11 12" key="1">
    <citation type="submission" date="2018-08" db="EMBL/GenBank/DDBJ databases">
        <authorList>
            <person name="Laetsch R D."/>
            <person name="Stevens L."/>
            <person name="Kumar S."/>
            <person name="Blaxter L. M."/>
        </authorList>
    </citation>
    <scope>NUCLEOTIDE SEQUENCE [LARGE SCALE GENOMIC DNA]</scope>
</reference>
<dbReference type="OMA" id="ANTWCIF"/>
<keyword evidence="9" id="KW-0472">Membrane</keyword>
<dbReference type="PANTHER" id="PTHR12346">
    <property type="entry name" value="SIN3B-RELATED"/>
    <property type="match status" value="1"/>
</dbReference>
<feature type="region of interest" description="Disordered" evidence="8">
    <location>
        <begin position="387"/>
        <end position="407"/>
    </location>
</feature>
<feature type="compositionally biased region" description="Polar residues" evidence="8">
    <location>
        <begin position="33"/>
        <end position="45"/>
    </location>
</feature>
<dbReference type="Pfam" id="PF16879">
    <property type="entry name" value="Sin3a_C"/>
    <property type="match status" value="1"/>
</dbReference>
<keyword evidence="4" id="KW-0805">Transcription regulation</keyword>
<evidence type="ECO:0000313" key="12">
    <source>
        <dbReference type="Proteomes" id="UP000277928"/>
    </source>
</evidence>
<name>A0A3P6SV76_LITSI</name>
<evidence type="ECO:0000256" key="1">
    <source>
        <dbReference type="ARBA" id="ARBA00004123"/>
    </source>
</evidence>
<sequence>MSTINGESNPVVRMPVVNNVMLNDTLQSQRENIMPNGSASFQPNQGPEAPRDSTMHGNVRRLRVEDALCYLDQVKQQFADAPDVYVNFLDVMKDFKSQAIDTPGVIKRVSRLFRGRPNLIIAFNTFLPPGFDVSVDGVKVIITEPNGRRQVINESILRFLKLWRMLRCSYTTAYALYIYILELYLMIYEFSGPISKVRAENGLKKSYRKIEILKPIIYSSLSDHPELSASESEEAHTSQVTKSPSVHPITGIAEGPLLAANEASASDISSTAEAVMTEKPESVLTPVVTDLQSNEIRPVAFLSNRINTATYRDALLYRNKVMARFEERPEIYQKFLEILQRLQRLTQEGGVIRGYKRALEAVEVLFENDTDLVQEFRQQFQPSCYRSEISGPPSNMSRDTTNKGRIQKSGDRSTFVVSPQPVCVPKVQNLQGTTLGKRTASIYSTAAKRAKLGTVNLLTYDTDVEEAAKFGTVEDFLFFDKIRKALIDNGVHENFLRCLALYNQSIISKNELVELLTPFIGRFTLLLKHVKELLGLPDTHSESQQNDDRYRRRQTHMSDDVELEHKIDYATCRRLGVSYRSLPESYEKPLCSGRTPLCESVLNNSWVSFPCWSSEDSSAVHSKKTPFEEFVFRTEDERYELDIVIEVNKTALEVLEMVQRKMSRMKNEELNSFRLGPSLGGSSDSIMLRALQRIYGDHTLKMLEGAMKNPQIMIPRLIERMRQKDVEWRKNQEICNRIWREETDKHFIKNIIVVSRTINLILIEESPSISLNSIIWGVLKAIARTDRNDEGESVEYGPHCIYSYPEDIRVLYDVNDLVIHYVKRQANIQKEEKRHAKRYLKRFIPELFNIPPQELSDEEEIEERDCIGQNPGEERIVGLRTDEAQKTTSNDGAELQNAQYPTGNESSTYRLFYGANTWCIFIRLHHLMCDRLAYLKKIHREIIKNHEVEERIRMERESIINRCSGDSGSLKSVELDTKLGLSLLKPDNHSPVNYYKALINEVKNLLDGLIDSVAFEDNVRKMFGTAAYLTFTMDKIITTIARQLQNMSCEDANIASMDLYKKYRFEHPVSLYSRDKNEENIDDAYERAAQEVFANQNCFKTFFLHDTRSVTMELIDSDVTEEGDKGDSDQEWSRYVHHYVE</sequence>
<dbReference type="GO" id="GO:0070822">
    <property type="term" value="C:Sin3-type complex"/>
    <property type="evidence" value="ECO:0007669"/>
    <property type="project" value="TreeGrafter"/>
</dbReference>
<evidence type="ECO:0000256" key="6">
    <source>
        <dbReference type="ARBA" id="ARBA00023242"/>
    </source>
</evidence>
<dbReference type="EMBL" id="UYRX01000056">
    <property type="protein sequence ID" value="VDK71765.1"/>
    <property type="molecule type" value="Genomic_DNA"/>
</dbReference>
<evidence type="ECO:0000256" key="4">
    <source>
        <dbReference type="ARBA" id="ARBA00023015"/>
    </source>
</evidence>